<comment type="caution">
    <text evidence="6">The sequence shown here is derived from an EMBL/GenBank/DDBJ whole genome shotgun (WGS) entry which is preliminary data.</text>
</comment>
<keyword evidence="2 4" id="KW-0689">Ribosomal protein</keyword>
<name>A0A7C3RJ06_DICTH</name>
<accession>A0A7C3RJ06</accession>
<comment type="similarity">
    <text evidence="1 4 5">Belongs to the bacterial ribosomal protein bL17 family.</text>
</comment>
<evidence type="ECO:0000256" key="1">
    <source>
        <dbReference type="ARBA" id="ARBA00008777"/>
    </source>
</evidence>
<keyword evidence="3 4" id="KW-0687">Ribonucleoprotein</keyword>
<comment type="subunit">
    <text evidence="4">Part of the 50S ribosomal subunit. Contacts protein L32.</text>
</comment>
<gene>
    <name evidence="4" type="primary">rplQ</name>
    <name evidence="6" type="ORF">ENW00_01150</name>
</gene>
<dbReference type="Pfam" id="PF01196">
    <property type="entry name" value="Ribosomal_L17"/>
    <property type="match status" value="1"/>
</dbReference>
<dbReference type="PROSITE" id="PS01167">
    <property type="entry name" value="RIBOSOMAL_L17"/>
    <property type="match status" value="1"/>
</dbReference>
<dbReference type="PANTHER" id="PTHR14413">
    <property type="entry name" value="RIBOSOMAL PROTEIN L17"/>
    <property type="match status" value="1"/>
</dbReference>
<dbReference type="SUPFAM" id="SSF64263">
    <property type="entry name" value="Prokaryotic ribosomal protein L17"/>
    <property type="match status" value="1"/>
</dbReference>
<dbReference type="AlphaFoldDB" id="A0A7C3RJ06"/>
<dbReference type="GO" id="GO:0022625">
    <property type="term" value="C:cytosolic large ribosomal subunit"/>
    <property type="evidence" value="ECO:0007669"/>
    <property type="project" value="TreeGrafter"/>
</dbReference>
<dbReference type="NCBIfam" id="TIGR00059">
    <property type="entry name" value="L17"/>
    <property type="match status" value="1"/>
</dbReference>
<dbReference type="HAMAP" id="MF_01368">
    <property type="entry name" value="Ribosomal_bL17"/>
    <property type="match status" value="1"/>
</dbReference>
<evidence type="ECO:0000256" key="4">
    <source>
        <dbReference type="HAMAP-Rule" id="MF_01368"/>
    </source>
</evidence>
<evidence type="ECO:0000256" key="2">
    <source>
        <dbReference type="ARBA" id="ARBA00022980"/>
    </source>
</evidence>
<dbReference type="InterPro" id="IPR036373">
    <property type="entry name" value="Ribosomal_bL17_sf"/>
</dbReference>
<evidence type="ECO:0000313" key="6">
    <source>
        <dbReference type="EMBL" id="HFX12760.1"/>
    </source>
</evidence>
<dbReference type="EMBL" id="DTIN01000009">
    <property type="protein sequence ID" value="HFX12760.1"/>
    <property type="molecule type" value="Genomic_DNA"/>
</dbReference>
<dbReference type="InterPro" id="IPR047859">
    <property type="entry name" value="Ribosomal_bL17_CS"/>
</dbReference>
<dbReference type="FunFam" id="3.90.1030.10:FF:000003">
    <property type="entry name" value="50S ribosomal protein L17"/>
    <property type="match status" value="1"/>
</dbReference>
<dbReference type="GO" id="GO:0003735">
    <property type="term" value="F:structural constituent of ribosome"/>
    <property type="evidence" value="ECO:0007669"/>
    <property type="project" value="InterPro"/>
</dbReference>
<dbReference type="PANTHER" id="PTHR14413:SF16">
    <property type="entry name" value="LARGE RIBOSOMAL SUBUNIT PROTEIN BL17M"/>
    <property type="match status" value="1"/>
</dbReference>
<organism evidence="6">
    <name type="scientific">Dictyoglomus thermophilum</name>
    <dbReference type="NCBI Taxonomy" id="14"/>
    <lineage>
        <taxon>Bacteria</taxon>
        <taxon>Pseudomonadati</taxon>
        <taxon>Dictyoglomota</taxon>
        <taxon>Dictyoglomia</taxon>
        <taxon>Dictyoglomales</taxon>
        <taxon>Dictyoglomaceae</taxon>
        <taxon>Dictyoglomus</taxon>
    </lineage>
</organism>
<proteinExistence type="inferred from homology"/>
<dbReference type="Gene3D" id="3.90.1030.10">
    <property type="entry name" value="Ribosomal protein L17"/>
    <property type="match status" value="1"/>
</dbReference>
<reference evidence="6" key="1">
    <citation type="journal article" date="2020" name="mSystems">
        <title>Genome- and Community-Level Interaction Insights into Carbon Utilization and Element Cycling Functions of Hydrothermarchaeota in Hydrothermal Sediment.</title>
        <authorList>
            <person name="Zhou Z."/>
            <person name="Liu Y."/>
            <person name="Xu W."/>
            <person name="Pan J."/>
            <person name="Luo Z.H."/>
            <person name="Li M."/>
        </authorList>
    </citation>
    <scope>NUCLEOTIDE SEQUENCE [LARGE SCALE GENOMIC DNA]</scope>
    <source>
        <strain evidence="6">SpSt-81</strain>
    </source>
</reference>
<dbReference type="InterPro" id="IPR000456">
    <property type="entry name" value="Ribosomal_bL17"/>
</dbReference>
<protein>
    <recommendedName>
        <fullName evidence="4">Large ribosomal subunit protein bL17</fullName>
    </recommendedName>
</protein>
<dbReference type="GO" id="GO:0006412">
    <property type="term" value="P:translation"/>
    <property type="evidence" value="ECO:0007669"/>
    <property type="project" value="UniProtKB-UniRule"/>
</dbReference>
<sequence length="116" mass="13421">MRHRKAYRKLSKPTPQRKALLKALLISLFKNGKIVTTLPRAKEVSRLAEKLLTIAKDDSVHHRRLVYAWLQDRELVRKVFVEIAPKYKDRNGGYTRVLKAGFRRGDAAEEAVIELV</sequence>
<evidence type="ECO:0000256" key="5">
    <source>
        <dbReference type="RuleBase" id="RU000660"/>
    </source>
</evidence>
<evidence type="ECO:0000256" key="3">
    <source>
        <dbReference type="ARBA" id="ARBA00023274"/>
    </source>
</evidence>